<dbReference type="InterPro" id="IPR017871">
    <property type="entry name" value="ABC_transporter-like_CS"/>
</dbReference>
<dbReference type="InterPro" id="IPR003593">
    <property type="entry name" value="AAA+_ATPase"/>
</dbReference>
<dbReference type="PIRSF" id="PIRSF002773">
    <property type="entry name" value="ABC_prm/ATPase_B"/>
    <property type="match status" value="1"/>
</dbReference>
<evidence type="ECO:0000256" key="3">
    <source>
        <dbReference type="ARBA" id="ARBA00022692"/>
    </source>
</evidence>
<protein>
    <submittedName>
        <fullName evidence="11">ATP-binding cassette domain-containing protein</fullName>
    </submittedName>
</protein>
<dbReference type="AlphaFoldDB" id="A0A6N7PPP9"/>
<keyword evidence="4" id="KW-0547">Nucleotide-binding</keyword>
<name>A0A6N7PPP9_9BACT</name>
<dbReference type="FunFam" id="1.20.1560.10:FF:000058">
    <property type="entry name" value="ABC transporter B family member 25"/>
    <property type="match status" value="1"/>
</dbReference>
<evidence type="ECO:0000313" key="12">
    <source>
        <dbReference type="Proteomes" id="UP000440224"/>
    </source>
</evidence>
<proteinExistence type="predicted"/>
<dbReference type="SUPFAM" id="SSF52540">
    <property type="entry name" value="P-loop containing nucleoside triphosphate hydrolases"/>
    <property type="match status" value="1"/>
</dbReference>
<dbReference type="PANTHER" id="PTHR43394:SF1">
    <property type="entry name" value="ATP-BINDING CASSETTE SUB-FAMILY B MEMBER 10, MITOCHONDRIAL"/>
    <property type="match status" value="1"/>
</dbReference>
<comment type="subcellular location">
    <subcellularLocation>
        <location evidence="1">Cell membrane</location>
        <topology evidence="1">Multi-pass membrane protein</topology>
    </subcellularLocation>
</comment>
<dbReference type="PROSITE" id="PS50929">
    <property type="entry name" value="ABC_TM1F"/>
    <property type="match status" value="1"/>
</dbReference>
<sequence>MGSDPDKPAPPTNMSLGRLLGLARPEVARLAAGTLFLVIGTLMGLLVPQAFRVILDRAVGKADGFWTIDRAALALVALAAVQATTTALRFVLFTSAGERVVTRLRRDLFEHLLAQEIAFFDERKTGELTSRLAADTTLVQNAVSVNISMGLRFAAQVLGGVGFLVYTSPILTAVMLGVVPPVALGAVAYGRRVRKLSREAQDALARANEVAEETIAGIRTVRAFAAERTEANRYTSAVWDAFAVVWRRIVTSSVFMSVSSFAAFAALALVLWYGGRLVAQGEMTPGGLTSFLIYTLMVAFSLGGMSELWADLMRASGAAERVFELIDRPPAIPLAEGARPEVVEGGIELSKVSFVYPSRKDLPVLRGLDLTIAPGEVVALVGPSGSGKSTIAALLLRLYDPSEGRITLDGKDLRELSPEWLRRNVGVVSQEPMLFSCSVADNIRYGRTTATEAEVEAAARAANAHEFVSKFPEGYATLVGERGVKLSGGQKQRVAIARAVLKDPRILVLDEATSALDAESEHLVKEALDRLMRGRTTLIIAHRLSTVMGADRVVVIEDGKIVQSGDHATLMQQGGLYRRLVERQLEGGREGGVTGERVGAAVNVLALVSTTEGAQVL</sequence>
<dbReference type="FunFam" id="3.40.50.300:FF:000403">
    <property type="entry name" value="ATP-binding cassette sub-family B member 8, mitochondrial"/>
    <property type="match status" value="1"/>
</dbReference>
<dbReference type="PROSITE" id="PS50893">
    <property type="entry name" value="ABC_TRANSPORTER_2"/>
    <property type="match status" value="1"/>
</dbReference>
<keyword evidence="2" id="KW-0813">Transport</keyword>
<dbReference type="Pfam" id="PF00664">
    <property type="entry name" value="ABC_membrane"/>
    <property type="match status" value="1"/>
</dbReference>
<evidence type="ECO:0000256" key="6">
    <source>
        <dbReference type="ARBA" id="ARBA00022989"/>
    </source>
</evidence>
<gene>
    <name evidence="11" type="ORF">GF068_19935</name>
</gene>
<feature type="domain" description="ABC transmembrane type-1" evidence="10">
    <location>
        <begin position="31"/>
        <end position="314"/>
    </location>
</feature>
<comment type="caution">
    <text evidence="11">The sequence shown here is derived from an EMBL/GenBank/DDBJ whole genome shotgun (WGS) entry which is preliminary data.</text>
</comment>
<dbReference type="Pfam" id="PF00005">
    <property type="entry name" value="ABC_tran"/>
    <property type="match status" value="1"/>
</dbReference>
<dbReference type="CDD" id="cd03249">
    <property type="entry name" value="ABC_MTABC3_MDL1_MDL2"/>
    <property type="match status" value="1"/>
</dbReference>
<feature type="transmembrane region" description="Helical" evidence="8">
    <location>
        <begin position="286"/>
        <end position="305"/>
    </location>
</feature>
<dbReference type="PANTHER" id="PTHR43394">
    <property type="entry name" value="ATP-DEPENDENT PERMEASE MDL1, MITOCHONDRIAL"/>
    <property type="match status" value="1"/>
</dbReference>
<feature type="transmembrane region" description="Helical" evidence="8">
    <location>
        <begin position="72"/>
        <end position="92"/>
    </location>
</feature>
<dbReference type="Gene3D" id="3.40.50.300">
    <property type="entry name" value="P-loop containing nucleotide triphosphate hydrolases"/>
    <property type="match status" value="1"/>
</dbReference>
<dbReference type="GO" id="GO:0005524">
    <property type="term" value="F:ATP binding"/>
    <property type="evidence" value="ECO:0007669"/>
    <property type="project" value="UniProtKB-KW"/>
</dbReference>
<dbReference type="InterPro" id="IPR027417">
    <property type="entry name" value="P-loop_NTPase"/>
</dbReference>
<evidence type="ECO:0000259" key="9">
    <source>
        <dbReference type="PROSITE" id="PS50893"/>
    </source>
</evidence>
<evidence type="ECO:0000256" key="2">
    <source>
        <dbReference type="ARBA" id="ARBA00022448"/>
    </source>
</evidence>
<evidence type="ECO:0000259" key="10">
    <source>
        <dbReference type="PROSITE" id="PS50929"/>
    </source>
</evidence>
<dbReference type="SMART" id="SM00382">
    <property type="entry name" value="AAA"/>
    <property type="match status" value="1"/>
</dbReference>
<evidence type="ECO:0000256" key="1">
    <source>
        <dbReference type="ARBA" id="ARBA00004651"/>
    </source>
</evidence>
<dbReference type="GO" id="GO:0090374">
    <property type="term" value="P:oligopeptide export from mitochondrion"/>
    <property type="evidence" value="ECO:0007669"/>
    <property type="project" value="TreeGrafter"/>
</dbReference>
<keyword evidence="5 11" id="KW-0067">ATP-binding</keyword>
<dbReference type="InterPro" id="IPR011527">
    <property type="entry name" value="ABC1_TM_dom"/>
</dbReference>
<evidence type="ECO:0000313" key="11">
    <source>
        <dbReference type="EMBL" id="MRG94172.1"/>
    </source>
</evidence>
<keyword evidence="3 8" id="KW-0812">Transmembrane</keyword>
<reference evidence="11 12" key="1">
    <citation type="submission" date="2019-10" db="EMBL/GenBank/DDBJ databases">
        <title>A soil myxobacterium in the family Polyangiaceae.</title>
        <authorList>
            <person name="Li Y."/>
            <person name="Wang J."/>
        </authorList>
    </citation>
    <scope>NUCLEOTIDE SEQUENCE [LARGE SCALE GENOMIC DNA]</scope>
    <source>
        <strain evidence="11 12">DSM 14734</strain>
    </source>
</reference>
<keyword evidence="7 8" id="KW-0472">Membrane</keyword>
<feature type="transmembrane region" description="Helical" evidence="8">
    <location>
        <begin position="30"/>
        <end position="51"/>
    </location>
</feature>
<dbReference type="InterPro" id="IPR003439">
    <property type="entry name" value="ABC_transporter-like_ATP-bd"/>
</dbReference>
<keyword evidence="6 8" id="KW-1133">Transmembrane helix</keyword>
<dbReference type="InterPro" id="IPR039421">
    <property type="entry name" value="Type_1_exporter"/>
</dbReference>
<evidence type="ECO:0000256" key="8">
    <source>
        <dbReference type="SAM" id="Phobius"/>
    </source>
</evidence>
<dbReference type="InterPro" id="IPR036640">
    <property type="entry name" value="ABC1_TM_sf"/>
</dbReference>
<dbReference type="PROSITE" id="PS00211">
    <property type="entry name" value="ABC_TRANSPORTER_1"/>
    <property type="match status" value="1"/>
</dbReference>
<evidence type="ECO:0000256" key="5">
    <source>
        <dbReference type="ARBA" id="ARBA00022840"/>
    </source>
</evidence>
<dbReference type="EMBL" id="WJIE01000005">
    <property type="protein sequence ID" value="MRG94172.1"/>
    <property type="molecule type" value="Genomic_DNA"/>
</dbReference>
<keyword evidence="12" id="KW-1185">Reference proteome</keyword>
<dbReference type="OrthoDB" id="9760168at2"/>
<dbReference type="GO" id="GO:0016887">
    <property type="term" value="F:ATP hydrolysis activity"/>
    <property type="evidence" value="ECO:0007669"/>
    <property type="project" value="InterPro"/>
</dbReference>
<evidence type="ECO:0000256" key="4">
    <source>
        <dbReference type="ARBA" id="ARBA00022741"/>
    </source>
</evidence>
<organism evidence="11 12">
    <name type="scientific">Polyangium spumosum</name>
    <dbReference type="NCBI Taxonomy" id="889282"/>
    <lineage>
        <taxon>Bacteria</taxon>
        <taxon>Pseudomonadati</taxon>
        <taxon>Myxococcota</taxon>
        <taxon>Polyangia</taxon>
        <taxon>Polyangiales</taxon>
        <taxon>Polyangiaceae</taxon>
        <taxon>Polyangium</taxon>
    </lineage>
</organism>
<dbReference type="CDD" id="cd18557">
    <property type="entry name" value="ABC_6TM_TAP_ABCB8_10_like"/>
    <property type="match status" value="1"/>
</dbReference>
<dbReference type="Gene3D" id="1.20.1560.10">
    <property type="entry name" value="ABC transporter type 1, transmembrane domain"/>
    <property type="match status" value="1"/>
</dbReference>
<dbReference type="SUPFAM" id="SSF90123">
    <property type="entry name" value="ABC transporter transmembrane region"/>
    <property type="match status" value="1"/>
</dbReference>
<evidence type="ECO:0000256" key="7">
    <source>
        <dbReference type="ARBA" id="ARBA00023136"/>
    </source>
</evidence>
<dbReference type="Proteomes" id="UP000440224">
    <property type="component" value="Unassembled WGS sequence"/>
</dbReference>
<accession>A0A6N7PPP9</accession>
<dbReference type="GO" id="GO:0015421">
    <property type="term" value="F:ABC-type oligopeptide transporter activity"/>
    <property type="evidence" value="ECO:0007669"/>
    <property type="project" value="TreeGrafter"/>
</dbReference>
<feature type="domain" description="ABC transporter" evidence="9">
    <location>
        <begin position="347"/>
        <end position="583"/>
    </location>
</feature>
<dbReference type="RefSeq" id="WP_153820990.1">
    <property type="nucleotide sequence ID" value="NZ_WJIE01000005.1"/>
</dbReference>
<dbReference type="GO" id="GO:0005886">
    <property type="term" value="C:plasma membrane"/>
    <property type="evidence" value="ECO:0007669"/>
    <property type="project" value="UniProtKB-SubCell"/>
</dbReference>
<feature type="transmembrane region" description="Helical" evidence="8">
    <location>
        <begin position="254"/>
        <end position="274"/>
    </location>
</feature>